<sequence>MNRYISQHLGLKGCRLNMVTVLFMYGINAHARNSAHHIIQIQTRQFWKSVIHSYQHPKATMSNKSITLAVCEF</sequence>
<evidence type="ECO:0000313" key="1">
    <source>
        <dbReference type="EMBL" id="KAJ8923603.1"/>
    </source>
</evidence>
<comment type="caution">
    <text evidence="1">The sequence shown here is derived from an EMBL/GenBank/DDBJ whole genome shotgun (WGS) entry which is preliminary data.</text>
</comment>
<proteinExistence type="predicted"/>
<name>A0AAV8WAJ5_9CUCU</name>
<organism evidence="1 2">
    <name type="scientific">Exocentrus adspersus</name>
    <dbReference type="NCBI Taxonomy" id="1586481"/>
    <lineage>
        <taxon>Eukaryota</taxon>
        <taxon>Metazoa</taxon>
        <taxon>Ecdysozoa</taxon>
        <taxon>Arthropoda</taxon>
        <taxon>Hexapoda</taxon>
        <taxon>Insecta</taxon>
        <taxon>Pterygota</taxon>
        <taxon>Neoptera</taxon>
        <taxon>Endopterygota</taxon>
        <taxon>Coleoptera</taxon>
        <taxon>Polyphaga</taxon>
        <taxon>Cucujiformia</taxon>
        <taxon>Chrysomeloidea</taxon>
        <taxon>Cerambycidae</taxon>
        <taxon>Lamiinae</taxon>
        <taxon>Acanthocinini</taxon>
        <taxon>Exocentrus</taxon>
    </lineage>
</organism>
<dbReference type="EMBL" id="JANEYG010000004">
    <property type="protein sequence ID" value="KAJ8923603.1"/>
    <property type="molecule type" value="Genomic_DNA"/>
</dbReference>
<keyword evidence="2" id="KW-1185">Reference proteome</keyword>
<evidence type="ECO:0000313" key="2">
    <source>
        <dbReference type="Proteomes" id="UP001159042"/>
    </source>
</evidence>
<accession>A0AAV8WAJ5</accession>
<gene>
    <name evidence="1" type="ORF">NQ315_010182</name>
</gene>
<dbReference type="Proteomes" id="UP001159042">
    <property type="component" value="Unassembled WGS sequence"/>
</dbReference>
<dbReference type="AlphaFoldDB" id="A0AAV8WAJ5"/>
<protein>
    <submittedName>
        <fullName evidence="1">Uncharacterized protein</fullName>
    </submittedName>
</protein>
<reference evidence="1 2" key="1">
    <citation type="journal article" date="2023" name="Insect Mol. Biol.">
        <title>Genome sequencing provides insights into the evolution of gene families encoding plant cell wall-degrading enzymes in longhorned beetles.</title>
        <authorList>
            <person name="Shin N.R."/>
            <person name="Okamura Y."/>
            <person name="Kirsch R."/>
            <person name="Pauchet Y."/>
        </authorList>
    </citation>
    <scope>NUCLEOTIDE SEQUENCE [LARGE SCALE GENOMIC DNA]</scope>
    <source>
        <strain evidence="1">EAD_L_NR</strain>
    </source>
</reference>